<sequence length="513" mass="60084">MLHGASRIQSLYDFPTKLQSILSAPLLEKLKSSSSNLNWVTRRLFSTSNAKIMFESSAEASNYQMSEYDVKTEKKLFSLQQIAFDTALKNLGSYKELIKSKISPPFRKELYEAAMKSVWRKTYEERYQIWTALPFLEPHRTVESINLEEFRWVMRKLEVQPCHWNGCDYDDDFDVPLDEVLRYLEQYAPNLRELFIDDPRPLHYQIISKTPQLGPISIDLIVQMKHLTKISIRSVTIHFSGFLRICKELENLQYVGAQGILVDVPVSNIKTLLATFNTAFDHQEYSERTFPTKFGIIFKKTEYVVHYREGNVKLDDLIFVNLLPELTHLRTYCGEEYQRHMMNFQHILSKVGGSLKRLTLSHFNNKSKLTFKNIFEHCRSLESLDLFSSYIADANEPINSFGKLREFCWDNSGPDHTISINSILHAPLLEKIEVKAYEFDLGDKEVLLNRIRNGEICTNVKEFMADDLTSDDVLVWKDFYDLFDAIRMNSPEPVSTRLETHKFRPNRFSYWKY</sequence>
<comment type="caution">
    <text evidence="1">The sequence shown here is derived from an EMBL/GenBank/DDBJ whole genome shotgun (WGS) entry which is preliminary data.</text>
</comment>
<evidence type="ECO:0000313" key="2">
    <source>
        <dbReference type="Proteomes" id="UP000494165"/>
    </source>
</evidence>
<protein>
    <submittedName>
        <fullName evidence="1">Uncharacterized protein</fullName>
    </submittedName>
</protein>
<dbReference type="Gene3D" id="3.80.10.10">
    <property type="entry name" value="Ribonuclease Inhibitor"/>
    <property type="match status" value="1"/>
</dbReference>
<keyword evidence="2" id="KW-1185">Reference proteome</keyword>
<organism evidence="1 2">
    <name type="scientific">Cloeon dipterum</name>
    <dbReference type="NCBI Taxonomy" id="197152"/>
    <lineage>
        <taxon>Eukaryota</taxon>
        <taxon>Metazoa</taxon>
        <taxon>Ecdysozoa</taxon>
        <taxon>Arthropoda</taxon>
        <taxon>Hexapoda</taxon>
        <taxon>Insecta</taxon>
        <taxon>Pterygota</taxon>
        <taxon>Palaeoptera</taxon>
        <taxon>Ephemeroptera</taxon>
        <taxon>Pisciforma</taxon>
        <taxon>Baetidae</taxon>
        <taxon>Cloeon</taxon>
    </lineage>
</organism>
<dbReference type="AlphaFoldDB" id="A0A8S1DWY1"/>
<name>A0A8S1DWY1_9INSE</name>
<accession>A0A8S1DWY1</accession>
<dbReference type="InterPro" id="IPR032675">
    <property type="entry name" value="LRR_dom_sf"/>
</dbReference>
<gene>
    <name evidence="1" type="ORF">CLODIP_2_CD14012</name>
</gene>
<reference evidence="1 2" key="1">
    <citation type="submission" date="2020-04" db="EMBL/GenBank/DDBJ databases">
        <authorList>
            <person name="Alioto T."/>
            <person name="Alioto T."/>
            <person name="Gomez Garrido J."/>
        </authorList>
    </citation>
    <scope>NUCLEOTIDE SEQUENCE [LARGE SCALE GENOMIC DNA]</scope>
</reference>
<dbReference type="Proteomes" id="UP000494165">
    <property type="component" value="Unassembled WGS sequence"/>
</dbReference>
<proteinExistence type="predicted"/>
<dbReference type="EMBL" id="CADEPI010000424">
    <property type="protein sequence ID" value="CAB3385621.1"/>
    <property type="molecule type" value="Genomic_DNA"/>
</dbReference>
<dbReference type="SUPFAM" id="SSF52047">
    <property type="entry name" value="RNI-like"/>
    <property type="match status" value="1"/>
</dbReference>
<evidence type="ECO:0000313" key="1">
    <source>
        <dbReference type="EMBL" id="CAB3385621.1"/>
    </source>
</evidence>